<feature type="domain" description="HTH gntR-type" evidence="4">
    <location>
        <begin position="246"/>
        <end position="314"/>
    </location>
</feature>
<dbReference type="Gene3D" id="1.10.10.10">
    <property type="entry name" value="Winged helix-like DNA-binding domain superfamily/Winged helix DNA-binding domain"/>
    <property type="match status" value="2"/>
</dbReference>
<gene>
    <name evidence="5" type="ORF">AAA083_06165</name>
</gene>
<dbReference type="InterPro" id="IPR000524">
    <property type="entry name" value="Tscrpt_reg_HTH_GntR"/>
</dbReference>
<dbReference type="PROSITE" id="PS50949">
    <property type="entry name" value="HTH_GNTR"/>
    <property type="match status" value="2"/>
</dbReference>
<keyword evidence="6" id="KW-1185">Reference proteome</keyword>
<keyword evidence="2" id="KW-0238">DNA-binding</keyword>
<sequence length="468" mass="52125">MYRDLADKITCGLLRYGDVLPSMNDLCTRYNVGIRTVRDVVAALKEDGFIVTEERKRATVSYRANLEDGIAVGARSLIARRSTVLESLQTLELLMPMMLWRAARSCSVEELDALRSSAYPVDYEMRSGDWRVSRSSVAQHELLKKADNPLFVECFASLELASIVPVYPGYADPYAEAVERSGHVLKDVFDALKLGSYEQACGEISYMFADMAEYIVPYLDALEADYPIDDKVSGLPYTWNARAGREYAYAQHARDVISRIASGEYADGDLLPSIAEFAEMYDASLSTIQKTLEMINALGIVETVNGCGTRVCLSNMRFDPRFFGEPSYKRDTEVFLAALDMMGIVLPVAVKTTAGRFEDVVEGVACARLAETGEWAGQGALMKGVIGAVRLQPLRAIMEELNELLFWGNFFVFFGPTRENKDTLLGLSSDAYAALEKRDVQAFSASMTDYYQYMLVAIKAFLSQVERQ</sequence>
<evidence type="ECO:0000313" key="6">
    <source>
        <dbReference type="Proteomes" id="UP001487305"/>
    </source>
</evidence>
<dbReference type="SMART" id="SM00345">
    <property type="entry name" value="HTH_GNTR"/>
    <property type="match status" value="2"/>
</dbReference>
<proteinExistence type="predicted"/>
<evidence type="ECO:0000256" key="3">
    <source>
        <dbReference type="ARBA" id="ARBA00023163"/>
    </source>
</evidence>
<dbReference type="Proteomes" id="UP001487305">
    <property type="component" value="Unassembled WGS sequence"/>
</dbReference>
<accession>A0ABV1JCH4</accession>
<name>A0ABV1JCH4_9ACTN</name>
<dbReference type="PANTHER" id="PTHR43537:SF24">
    <property type="entry name" value="GLUCONATE OPERON TRANSCRIPTIONAL REPRESSOR"/>
    <property type="match status" value="1"/>
</dbReference>
<dbReference type="InterPro" id="IPR036390">
    <property type="entry name" value="WH_DNA-bd_sf"/>
</dbReference>
<keyword evidence="1" id="KW-0805">Transcription regulation</keyword>
<dbReference type="Pfam" id="PF00392">
    <property type="entry name" value="GntR"/>
    <property type="match status" value="2"/>
</dbReference>
<protein>
    <submittedName>
        <fullName evidence="5">GntR family transcriptional regulator</fullName>
    </submittedName>
</protein>
<feature type="domain" description="HTH gntR-type" evidence="4">
    <location>
        <begin position="1"/>
        <end position="63"/>
    </location>
</feature>
<dbReference type="CDD" id="cd07377">
    <property type="entry name" value="WHTH_GntR"/>
    <property type="match status" value="1"/>
</dbReference>
<dbReference type="EMBL" id="JBBNOP010000004">
    <property type="protein sequence ID" value="MEQ3362555.1"/>
    <property type="molecule type" value="Genomic_DNA"/>
</dbReference>
<dbReference type="InterPro" id="IPR036388">
    <property type="entry name" value="WH-like_DNA-bd_sf"/>
</dbReference>
<evidence type="ECO:0000313" key="5">
    <source>
        <dbReference type="EMBL" id="MEQ3362555.1"/>
    </source>
</evidence>
<evidence type="ECO:0000259" key="4">
    <source>
        <dbReference type="PROSITE" id="PS50949"/>
    </source>
</evidence>
<comment type="caution">
    <text evidence="5">The sequence shown here is derived from an EMBL/GenBank/DDBJ whole genome shotgun (WGS) entry which is preliminary data.</text>
</comment>
<evidence type="ECO:0000256" key="2">
    <source>
        <dbReference type="ARBA" id="ARBA00023125"/>
    </source>
</evidence>
<dbReference type="SUPFAM" id="SSF46785">
    <property type="entry name" value="Winged helix' DNA-binding domain"/>
    <property type="match status" value="2"/>
</dbReference>
<dbReference type="PANTHER" id="PTHR43537">
    <property type="entry name" value="TRANSCRIPTIONAL REGULATOR, GNTR FAMILY"/>
    <property type="match status" value="1"/>
</dbReference>
<organism evidence="5 6">
    <name type="scientific">Raoultibacter massiliensis</name>
    <dbReference type="NCBI Taxonomy" id="1852371"/>
    <lineage>
        <taxon>Bacteria</taxon>
        <taxon>Bacillati</taxon>
        <taxon>Actinomycetota</taxon>
        <taxon>Coriobacteriia</taxon>
        <taxon>Eggerthellales</taxon>
        <taxon>Eggerthellaceae</taxon>
        <taxon>Raoultibacter</taxon>
    </lineage>
</organism>
<dbReference type="RefSeq" id="WP_349227288.1">
    <property type="nucleotide sequence ID" value="NZ_JBBNOP010000004.1"/>
</dbReference>
<keyword evidence="3" id="KW-0804">Transcription</keyword>
<reference evidence="5 6" key="1">
    <citation type="submission" date="2024-04" db="EMBL/GenBank/DDBJ databases">
        <title>Human intestinal bacterial collection.</title>
        <authorList>
            <person name="Pauvert C."/>
            <person name="Hitch T.C.A."/>
            <person name="Clavel T."/>
        </authorList>
    </citation>
    <scope>NUCLEOTIDE SEQUENCE [LARGE SCALE GENOMIC DNA]</scope>
    <source>
        <strain evidence="5 6">CLA-KB-H42</strain>
    </source>
</reference>
<evidence type="ECO:0000256" key="1">
    <source>
        <dbReference type="ARBA" id="ARBA00023015"/>
    </source>
</evidence>